<feature type="domain" description="Kri1-like C-terminal" evidence="3">
    <location>
        <begin position="509"/>
        <end position="597"/>
    </location>
</feature>
<evidence type="ECO:0000256" key="2">
    <source>
        <dbReference type="SAM" id="MobiDB-lite"/>
    </source>
</evidence>
<dbReference type="Proteomes" id="UP001212152">
    <property type="component" value="Unassembled WGS sequence"/>
</dbReference>
<dbReference type="InterPro" id="IPR024626">
    <property type="entry name" value="Kri1-like_C"/>
</dbReference>
<feature type="compositionally biased region" description="Basic and acidic residues" evidence="2">
    <location>
        <begin position="108"/>
        <end position="133"/>
    </location>
</feature>
<proteinExistence type="inferred from homology"/>
<feature type="compositionally biased region" description="Acidic residues" evidence="2">
    <location>
        <begin position="398"/>
        <end position="407"/>
    </location>
</feature>
<evidence type="ECO:0000313" key="4">
    <source>
        <dbReference type="EMBL" id="KAJ3181256.1"/>
    </source>
</evidence>
<sequence length="730" mass="82288">MWNDDDNGDASFTINEAFAQRYQNKKRAEEITNLKRKYGDEDSQDSESEEEEDELGELVTPEVDAQIMRTIATIRAGKPEVYDPTKKFFEESAIAAARQQWEAKQAQIKREGKPMHLKDFHRRELLEGKKGEQEDGEEEEEEDFFEDRTPLTHAEEQDLLRNSFKTAATAANDNDNDDDDFLSLRDKSDSEKKAEEEEYRKFLIESMAAEGGQGLQEYREYSAGRPSNPDEDFLMEYVLNRGWMDKDAISVPTYNDVIDLSDDEDAVDNAEDFERTHNFRFEEEGSTSIVGHARTIEGSMRRKDDKRKQTREAKKARQGEEALKKAEELKRLKNLKKEEIRKRLEQIKEVAGGDFTGLEKVDLDGEFDPEAFDQQMAAAFDSQYYEHGGDDDVKPDFGDDIDVDDIMPPEVMDGNLWDEEDEEGDDAGADEEWGGDEQEYGYDDAGAGGDDDDENFNMDADYLPGGAAYGVKKEKVSKKDKKSKKKAASAAAASESAPPSGSNGDQKMSIDQFMDEYYSLDYEDMIGDLPTRFKYRKVDTQNFGLTGKEILEADDADLNELIGLKKLAPFRRPDLVERDLEKFSKSKKKRLREFRKKLEAKREQAKPNPPREKKVAAATPSPAGGAASASLVASVATPSAEEAEKKKIKKEKQKEKRKRSEEASAVDAEQGTMDKQNGVSKTDAAVPPSTPKAKRTKKEHGTASSKKKAKDGLTDERLASYGIGSKKTKY</sequence>
<feature type="region of interest" description="Disordered" evidence="2">
    <location>
        <begin position="582"/>
        <end position="730"/>
    </location>
</feature>
<name>A0AAD5TPZ2_9FUNG</name>
<keyword evidence="5" id="KW-1185">Reference proteome</keyword>
<dbReference type="PANTHER" id="PTHR14490">
    <property type="entry name" value="ZINC FINGER, ZZ TYPE"/>
    <property type="match status" value="1"/>
</dbReference>
<dbReference type="PANTHER" id="PTHR14490:SF5">
    <property type="entry name" value="PROTEIN KRI1 HOMOLOG"/>
    <property type="match status" value="1"/>
</dbReference>
<feature type="compositionally biased region" description="Basic and acidic residues" evidence="2">
    <location>
        <begin position="182"/>
        <end position="197"/>
    </location>
</feature>
<feature type="region of interest" description="Disordered" evidence="2">
    <location>
        <begin position="384"/>
        <end position="508"/>
    </location>
</feature>
<feature type="compositionally biased region" description="Low complexity" evidence="2">
    <location>
        <begin position="488"/>
        <end position="502"/>
    </location>
</feature>
<feature type="compositionally biased region" description="Basic and acidic residues" evidence="2">
    <location>
        <begin position="299"/>
        <end position="321"/>
    </location>
</feature>
<dbReference type="Pfam" id="PF05178">
    <property type="entry name" value="Kri1"/>
    <property type="match status" value="1"/>
</dbReference>
<feature type="compositionally biased region" description="Acidic residues" evidence="2">
    <location>
        <begin position="416"/>
        <end position="442"/>
    </location>
</feature>
<feature type="compositionally biased region" description="Basic and acidic residues" evidence="2">
    <location>
        <begin position="652"/>
        <end position="662"/>
    </location>
</feature>
<evidence type="ECO:0000259" key="3">
    <source>
        <dbReference type="Pfam" id="PF12936"/>
    </source>
</evidence>
<feature type="compositionally biased region" description="Low complexity" evidence="2">
    <location>
        <begin position="616"/>
        <end position="640"/>
    </location>
</feature>
<evidence type="ECO:0000256" key="1">
    <source>
        <dbReference type="ARBA" id="ARBA00007473"/>
    </source>
</evidence>
<feature type="compositionally biased region" description="Basic and acidic residues" evidence="2">
    <location>
        <begin position="596"/>
        <end position="615"/>
    </location>
</feature>
<feature type="region of interest" description="Disordered" evidence="2">
    <location>
        <begin position="25"/>
        <end position="62"/>
    </location>
</feature>
<dbReference type="GO" id="GO:0005730">
    <property type="term" value="C:nucleolus"/>
    <property type="evidence" value="ECO:0007669"/>
    <property type="project" value="TreeGrafter"/>
</dbReference>
<organism evidence="4 5">
    <name type="scientific">Geranomyces variabilis</name>
    <dbReference type="NCBI Taxonomy" id="109894"/>
    <lineage>
        <taxon>Eukaryota</taxon>
        <taxon>Fungi</taxon>
        <taxon>Fungi incertae sedis</taxon>
        <taxon>Chytridiomycota</taxon>
        <taxon>Chytridiomycota incertae sedis</taxon>
        <taxon>Chytridiomycetes</taxon>
        <taxon>Spizellomycetales</taxon>
        <taxon>Powellomycetaceae</taxon>
        <taxon>Geranomyces</taxon>
    </lineage>
</organism>
<dbReference type="Pfam" id="PF12936">
    <property type="entry name" value="Kri1_C"/>
    <property type="match status" value="1"/>
</dbReference>
<dbReference type="GO" id="GO:0030686">
    <property type="term" value="C:90S preribosome"/>
    <property type="evidence" value="ECO:0007669"/>
    <property type="project" value="TreeGrafter"/>
</dbReference>
<feature type="compositionally biased region" description="Basic and acidic residues" evidence="2">
    <location>
        <begin position="387"/>
        <end position="397"/>
    </location>
</feature>
<comment type="similarity">
    <text evidence="1">Belongs to the KRI1 family.</text>
</comment>
<comment type="caution">
    <text evidence="4">The sequence shown here is derived from an EMBL/GenBank/DDBJ whole genome shotgun (WGS) entry which is preliminary data.</text>
</comment>
<protein>
    <submittedName>
        <fullName evidence="4">KRRI-Interacting protein 1</fullName>
    </submittedName>
</protein>
<reference evidence="4" key="1">
    <citation type="submission" date="2020-05" db="EMBL/GenBank/DDBJ databases">
        <title>Phylogenomic resolution of chytrid fungi.</title>
        <authorList>
            <person name="Stajich J.E."/>
            <person name="Amses K."/>
            <person name="Simmons R."/>
            <person name="Seto K."/>
            <person name="Myers J."/>
            <person name="Bonds A."/>
            <person name="Quandt C.A."/>
            <person name="Barry K."/>
            <person name="Liu P."/>
            <person name="Grigoriev I."/>
            <person name="Longcore J.E."/>
            <person name="James T.Y."/>
        </authorList>
    </citation>
    <scope>NUCLEOTIDE SEQUENCE</scope>
    <source>
        <strain evidence="4">JEL0379</strain>
    </source>
</reference>
<feature type="region of interest" description="Disordered" evidence="2">
    <location>
        <begin position="99"/>
        <end position="197"/>
    </location>
</feature>
<feature type="compositionally biased region" description="Basic residues" evidence="2">
    <location>
        <begin position="475"/>
        <end position="487"/>
    </location>
</feature>
<feature type="compositionally biased region" description="Basic and acidic residues" evidence="2">
    <location>
        <begin position="26"/>
        <end position="40"/>
    </location>
</feature>
<feature type="region of interest" description="Disordered" evidence="2">
    <location>
        <begin position="296"/>
        <end position="321"/>
    </location>
</feature>
<feature type="compositionally biased region" description="Acidic residues" evidence="2">
    <location>
        <begin position="134"/>
        <end position="145"/>
    </location>
</feature>
<feature type="compositionally biased region" description="Basic and acidic residues" evidence="2">
    <location>
        <begin position="146"/>
        <end position="159"/>
    </location>
</feature>
<feature type="compositionally biased region" description="Acidic residues" evidence="2">
    <location>
        <begin position="41"/>
        <end position="56"/>
    </location>
</feature>
<dbReference type="EMBL" id="JADGJQ010000013">
    <property type="protein sequence ID" value="KAJ3181256.1"/>
    <property type="molecule type" value="Genomic_DNA"/>
</dbReference>
<dbReference type="GO" id="GO:0000447">
    <property type="term" value="P:endonucleolytic cleavage in ITS1 to separate SSU-rRNA from 5.8S rRNA and LSU-rRNA from tricistronic rRNA transcript (SSU-rRNA, 5.8S rRNA, LSU-rRNA)"/>
    <property type="evidence" value="ECO:0007669"/>
    <property type="project" value="TreeGrafter"/>
</dbReference>
<feature type="compositionally biased region" description="Basic residues" evidence="2">
    <location>
        <begin position="585"/>
        <end position="595"/>
    </location>
</feature>
<evidence type="ECO:0000313" key="5">
    <source>
        <dbReference type="Proteomes" id="UP001212152"/>
    </source>
</evidence>
<gene>
    <name evidence="4" type="primary">KRI1</name>
    <name evidence="4" type="ORF">HDU87_001385</name>
</gene>
<dbReference type="InterPro" id="IPR018034">
    <property type="entry name" value="Kri1"/>
</dbReference>
<accession>A0AAD5TPZ2</accession>
<dbReference type="AlphaFoldDB" id="A0AAD5TPZ2"/>